<evidence type="ECO:0000313" key="2">
    <source>
        <dbReference type="EMBL" id="SEF52104.1"/>
    </source>
</evidence>
<dbReference type="Gene3D" id="3.90.1200.10">
    <property type="match status" value="1"/>
</dbReference>
<keyword evidence="3" id="KW-1185">Reference proteome</keyword>
<proteinExistence type="predicted"/>
<reference evidence="3" key="1">
    <citation type="submission" date="2016-10" db="EMBL/GenBank/DDBJ databases">
        <authorList>
            <person name="Varghese N."/>
            <person name="Submissions S."/>
        </authorList>
    </citation>
    <scope>NUCLEOTIDE SEQUENCE [LARGE SCALE GENOMIC DNA]</scope>
    <source>
        <strain evidence="3">DSM 43163</strain>
    </source>
</reference>
<dbReference type="RefSeq" id="WP_200826956.1">
    <property type="nucleotide sequence ID" value="NZ_FNVO01000001.1"/>
</dbReference>
<dbReference type="GO" id="GO:0016740">
    <property type="term" value="F:transferase activity"/>
    <property type="evidence" value="ECO:0007669"/>
    <property type="project" value="UniProtKB-KW"/>
</dbReference>
<protein>
    <submittedName>
        <fullName evidence="2">Phosphotransferase enzyme family protein</fullName>
    </submittedName>
</protein>
<organism evidence="2 3">
    <name type="scientific">Thermomonospora echinospora</name>
    <dbReference type="NCBI Taxonomy" id="1992"/>
    <lineage>
        <taxon>Bacteria</taxon>
        <taxon>Bacillati</taxon>
        <taxon>Actinomycetota</taxon>
        <taxon>Actinomycetes</taxon>
        <taxon>Streptosporangiales</taxon>
        <taxon>Thermomonosporaceae</taxon>
        <taxon>Thermomonospora</taxon>
    </lineage>
</organism>
<name>A0A1H5SNS5_9ACTN</name>
<dbReference type="InterPro" id="IPR011009">
    <property type="entry name" value="Kinase-like_dom_sf"/>
</dbReference>
<dbReference type="AlphaFoldDB" id="A0A1H5SNS5"/>
<dbReference type="SUPFAM" id="SSF56112">
    <property type="entry name" value="Protein kinase-like (PK-like)"/>
    <property type="match status" value="1"/>
</dbReference>
<accession>A0A1H5SNS5</accession>
<dbReference type="InterPro" id="IPR002575">
    <property type="entry name" value="Aminoglycoside_PTrfase"/>
</dbReference>
<gene>
    <name evidence="2" type="ORF">SAMN04489712_101292</name>
</gene>
<feature type="domain" description="Aminoglycoside phosphotransferase" evidence="1">
    <location>
        <begin position="21"/>
        <end position="249"/>
    </location>
</feature>
<keyword evidence="2" id="KW-0808">Transferase</keyword>
<dbReference type="Pfam" id="PF01636">
    <property type="entry name" value="APH"/>
    <property type="match status" value="1"/>
</dbReference>
<dbReference type="PANTHER" id="PTHR21310:SF15">
    <property type="entry name" value="AMINOGLYCOSIDE PHOSPHOTRANSFERASE DOMAIN-CONTAINING PROTEIN"/>
    <property type="match status" value="1"/>
</dbReference>
<evidence type="ECO:0000313" key="3">
    <source>
        <dbReference type="Proteomes" id="UP000236723"/>
    </source>
</evidence>
<dbReference type="PANTHER" id="PTHR21310">
    <property type="entry name" value="AMINOGLYCOSIDE PHOSPHOTRANSFERASE-RELATED-RELATED"/>
    <property type="match status" value="1"/>
</dbReference>
<dbReference type="InterPro" id="IPR051678">
    <property type="entry name" value="AGP_Transferase"/>
</dbReference>
<sequence>MDDEIRALLARHLPGRPVRSVVRLGEGYDNVAYEVDGELVVRFSKEDDPEERSAAIRRDADLLTAVAALSPLPVPEPVFADPEAGVLGYVKVPGAPLHENPVAEPARLAPALGGFLGALHQVPLERMDGLVEPDTAPFTEWLAEAEDDYRAGAGRIPAAARAAIEDFLGSAPPPEPRDLVFCHNDLGAEHILVDVRAGAVTGIIDWTDAAVTDPVHDLGLLYRDLGPEVFELVVARYDGGLDEAGRERALFYARCGVLGDIAYGVRTGRRPYLDNALANLGHTFA</sequence>
<dbReference type="Gene3D" id="3.30.200.20">
    <property type="entry name" value="Phosphorylase Kinase, domain 1"/>
    <property type="match status" value="1"/>
</dbReference>
<dbReference type="EMBL" id="FNVO01000001">
    <property type="protein sequence ID" value="SEF52104.1"/>
    <property type="molecule type" value="Genomic_DNA"/>
</dbReference>
<evidence type="ECO:0000259" key="1">
    <source>
        <dbReference type="Pfam" id="PF01636"/>
    </source>
</evidence>
<dbReference type="Proteomes" id="UP000236723">
    <property type="component" value="Unassembled WGS sequence"/>
</dbReference>